<dbReference type="InterPro" id="IPR057246">
    <property type="entry name" value="CARBOXYPEPT_ZN_1"/>
</dbReference>
<dbReference type="PRINTS" id="PR00765">
    <property type="entry name" value="CRBOXYPTASEA"/>
</dbReference>
<dbReference type="PROSITE" id="PS00132">
    <property type="entry name" value="CARBOXYPEPT_ZN_1"/>
    <property type="match status" value="1"/>
</dbReference>
<dbReference type="InterPro" id="IPR000834">
    <property type="entry name" value="Peptidase_M14"/>
</dbReference>
<evidence type="ECO:0000256" key="1">
    <source>
        <dbReference type="ARBA" id="ARBA00005988"/>
    </source>
</evidence>
<keyword evidence="2" id="KW-1133">Transmembrane helix</keyword>
<dbReference type="Proteomes" id="UP001516023">
    <property type="component" value="Unassembled WGS sequence"/>
</dbReference>
<gene>
    <name evidence="4" type="ORF">HJC23_005451</name>
</gene>
<sequence length="713" mass="79426">MCMNMARPATPVATSYQSAIETPPIQGTNLDDSYQILTSRQILSRLQSLAQTYPAFVTLTTTQEWFGLERAGQVGDCEFDVDYDGQTTAGCNVYVLVIHDKLAYPDDGDIMPGTSGNGNSSSVNHTSYDTYEQSSGWRYIPDVFLSGAVHGNERVGPTTLVELAELLLEAGHCESLPRNQSTAALAEAFKCRAALKNRGISSSDRRWLARLVATRLIIPTANALGYSRDERREDGIDPNRDFPFDILPGSEELCMQTIAGRSINELFRSHLFPIGLTFHGGMEVIGYEWGAPTYLNKDAPDALAQDTIANAYSRYANGFPHHRAYDYGTMNDKVYYVRGGMEDWAFAGSWDPDRVVQCNPKTYGGYPLEKTLYNNSTLRAFNMLVETSVHKHPSKQTLGNRSQPLDSYSGRDNGHIARNIRLALLAVEVVEPYVIIRGIEGLELEDDDIVPSMNSRFSNGAQYDNTRIIWVPVGTSNEDKFKSIMWTVGGAFDIDYTEILYGLWDALPTNLVNSSDGFYPSNETLKAINSKAFTISLPSHVDAWMYPPGTKLAVFARAKVDSSWRYPPTDNTPVSHIVNARTNPAYYATNSGKIIRGREYNWWYSVPVTLVVGDDFVDGFKHVTTLDRSPRKEVDGRTVAIHVNARLVLPLTHASTSHTRELSRNHILVPIILLFLVTMTSMLPSLRKKMSLRRNDAQSTTHYGSITTIEKLG</sequence>
<feature type="transmembrane region" description="Helical" evidence="2">
    <location>
        <begin position="667"/>
        <end position="686"/>
    </location>
</feature>
<protein>
    <recommendedName>
        <fullName evidence="3">Peptidase M14 domain-containing protein</fullName>
    </recommendedName>
</protein>
<evidence type="ECO:0000256" key="2">
    <source>
        <dbReference type="SAM" id="Phobius"/>
    </source>
</evidence>
<dbReference type="AlphaFoldDB" id="A0ABD3P4Q2"/>
<dbReference type="EMBL" id="JABMIG020000287">
    <property type="protein sequence ID" value="KAL3782403.1"/>
    <property type="molecule type" value="Genomic_DNA"/>
</dbReference>
<keyword evidence="2" id="KW-0472">Membrane</keyword>
<name>A0ABD3P4Q2_9STRA</name>
<evidence type="ECO:0000313" key="5">
    <source>
        <dbReference type="Proteomes" id="UP001516023"/>
    </source>
</evidence>
<reference evidence="4 5" key="1">
    <citation type="journal article" date="2020" name="G3 (Bethesda)">
        <title>Improved Reference Genome for Cyclotella cryptica CCMP332, a Model for Cell Wall Morphogenesis, Salinity Adaptation, and Lipid Production in Diatoms (Bacillariophyta).</title>
        <authorList>
            <person name="Roberts W.R."/>
            <person name="Downey K.M."/>
            <person name="Ruck E.C."/>
            <person name="Traller J.C."/>
            <person name="Alverson A.J."/>
        </authorList>
    </citation>
    <scope>NUCLEOTIDE SEQUENCE [LARGE SCALE GENOMIC DNA]</scope>
    <source>
        <strain evidence="4 5">CCMP332</strain>
    </source>
</reference>
<organism evidence="4 5">
    <name type="scientific">Cyclotella cryptica</name>
    <dbReference type="NCBI Taxonomy" id="29204"/>
    <lineage>
        <taxon>Eukaryota</taxon>
        <taxon>Sar</taxon>
        <taxon>Stramenopiles</taxon>
        <taxon>Ochrophyta</taxon>
        <taxon>Bacillariophyta</taxon>
        <taxon>Coscinodiscophyceae</taxon>
        <taxon>Thalassiosirophycidae</taxon>
        <taxon>Stephanodiscales</taxon>
        <taxon>Stephanodiscaceae</taxon>
        <taxon>Cyclotella</taxon>
    </lineage>
</organism>
<comment type="caution">
    <text evidence="4">The sequence shown here is derived from an EMBL/GenBank/DDBJ whole genome shotgun (WGS) entry which is preliminary data.</text>
</comment>
<dbReference type="Gene3D" id="3.40.630.10">
    <property type="entry name" value="Zn peptidases"/>
    <property type="match status" value="1"/>
</dbReference>
<dbReference type="CDD" id="cd00596">
    <property type="entry name" value="Peptidase_M14_like"/>
    <property type="match status" value="1"/>
</dbReference>
<evidence type="ECO:0000313" key="4">
    <source>
        <dbReference type="EMBL" id="KAL3782403.1"/>
    </source>
</evidence>
<keyword evidence="5" id="KW-1185">Reference proteome</keyword>
<keyword evidence="2" id="KW-0812">Transmembrane</keyword>
<comment type="similarity">
    <text evidence="1">Belongs to the peptidase M14 family.</text>
</comment>
<proteinExistence type="inferred from homology"/>
<dbReference type="Pfam" id="PF00246">
    <property type="entry name" value="Peptidase_M14"/>
    <property type="match status" value="1"/>
</dbReference>
<feature type="domain" description="Peptidase M14" evidence="3">
    <location>
        <begin position="38"/>
        <end position="377"/>
    </location>
</feature>
<dbReference type="SMART" id="SM00631">
    <property type="entry name" value="Zn_pept"/>
    <property type="match status" value="1"/>
</dbReference>
<evidence type="ECO:0000259" key="3">
    <source>
        <dbReference type="SMART" id="SM00631"/>
    </source>
</evidence>
<accession>A0ABD3P4Q2</accession>
<dbReference type="SUPFAM" id="SSF53187">
    <property type="entry name" value="Zn-dependent exopeptidases"/>
    <property type="match status" value="1"/>
</dbReference>